<dbReference type="Gene3D" id="3.20.20.70">
    <property type="entry name" value="Aldolase class I"/>
    <property type="match status" value="1"/>
</dbReference>
<dbReference type="PANTHER" id="PTHR43787">
    <property type="entry name" value="FEMO COFACTOR BIOSYNTHESIS PROTEIN NIFB-RELATED"/>
    <property type="match status" value="1"/>
</dbReference>
<evidence type="ECO:0000259" key="7">
    <source>
        <dbReference type="Pfam" id="PF04055"/>
    </source>
</evidence>
<dbReference type="GO" id="GO:0051539">
    <property type="term" value="F:4 iron, 4 sulfur cluster binding"/>
    <property type="evidence" value="ECO:0007669"/>
    <property type="project" value="UniProtKB-KW"/>
</dbReference>
<evidence type="ECO:0000256" key="5">
    <source>
        <dbReference type="ARBA" id="ARBA00023004"/>
    </source>
</evidence>
<evidence type="ECO:0000256" key="1">
    <source>
        <dbReference type="ARBA" id="ARBA00001966"/>
    </source>
</evidence>
<evidence type="ECO:0000313" key="9">
    <source>
        <dbReference type="Proteomes" id="UP000823661"/>
    </source>
</evidence>
<evidence type="ECO:0000256" key="4">
    <source>
        <dbReference type="ARBA" id="ARBA00022723"/>
    </source>
</evidence>
<organism evidence="8 9">
    <name type="scientific">Candidatus Cryptobacteroides intestinavium</name>
    <dbReference type="NCBI Taxonomy" id="2840766"/>
    <lineage>
        <taxon>Bacteria</taxon>
        <taxon>Pseudomonadati</taxon>
        <taxon>Bacteroidota</taxon>
        <taxon>Bacteroidia</taxon>
        <taxon>Bacteroidales</taxon>
        <taxon>Candidatus Cryptobacteroides</taxon>
    </lineage>
</organism>
<dbReference type="InterPro" id="IPR040084">
    <property type="entry name" value="GTPase_Obg"/>
</dbReference>
<dbReference type="SUPFAM" id="SSF102114">
    <property type="entry name" value="Radical SAM enzymes"/>
    <property type="match status" value="1"/>
</dbReference>
<dbReference type="AlphaFoldDB" id="A0A9D9ER60"/>
<dbReference type="GO" id="GO:0046872">
    <property type="term" value="F:metal ion binding"/>
    <property type="evidence" value="ECO:0007669"/>
    <property type="project" value="UniProtKB-KW"/>
</dbReference>
<dbReference type="InterPro" id="IPR058240">
    <property type="entry name" value="rSAM_sf"/>
</dbReference>
<dbReference type="CDD" id="cd01335">
    <property type="entry name" value="Radical_SAM"/>
    <property type="match status" value="1"/>
</dbReference>
<proteinExistence type="predicted"/>
<dbReference type="EMBL" id="JADIMI010000066">
    <property type="protein sequence ID" value="MBO8452547.1"/>
    <property type="molecule type" value="Genomic_DNA"/>
</dbReference>
<dbReference type="InterPro" id="IPR013785">
    <property type="entry name" value="Aldolase_TIM"/>
</dbReference>
<dbReference type="GO" id="GO:0003824">
    <property type="term" value="F:catalytic activity"/>
    <property type="evidence" value="ECO:0007669"/>
    <property type="project" value="InterPro"/>
</dbReference>
<evidence type="ECO:0000256" key="2">
    <source>
        <dbReference type="ARBA" id="ARBA00022485"/>
    </source>
</evidence>
<gene>
    <name evidence="8" type="ORF">IAC06_06660</name>
</gene>
<evidence type="ECO:0000313" key="8">
    <source>
        <dbReference type="EMBL" id="MBO8452547.1"/>
    </source>
</evidence>
<dbReference type="InterPro" id="IPR007197">
    <property type="entry name" value="rSAM"/>
</dbReference>
<dbReference type="SFLD" id="SFLDS00029">
    <property type="entry name" value="Radical_SAM"/>
    <property type="match status" value="1"/>
</dbReference>
<evidence type="ECO:0000256" key="3">
    <source>
        <dbReference type="ARBA" id="ARBA00022691"/>
    </source>
</evidence>
<accession>A0A9D9ER60</accession>
<keyword evidence="4" id="KW-0479">Metal-binding</keyword>
<name>A0A9D9ER60_9BACT</name>
<dbReference type="SFLD" id="SFLDG01083">
    <property type="entry name" value="Uncharacterised_Radical_SAM_Su"/>
    <property type="match status" value="1"/>
</dbReference>
<reference evidence="8" key="2">
    <citation type="journal article" date="2021" name="PeerJ">
        <title>Extensive microbial diversity within the chicken gut microbiome revealed by metagenomics and culture.</title>
        <authorList>
            <person name="Gilroy R."/>
            <person name="Ravi A."/>
            <person name="Getino M."/>
            <person name="Pursley I."/>
            <person name="Horton D.L."/>
            <person name="Alikhan N.F."/>
            <person name="Baker D."/>
            <person name="Gharbi K."/>
            <person name="Hall N."/>
            <person name="Watson M."/>
            <person name="Adriaenssens E.M."/>
            <person name="Foster-Nyarko E."/>
            <person name="Jarju S."/>
            <person name="Secka A."/>
            <person name="Antonio M."/>
            <person name="Oren A."/>
            <person name="Chaudhuri R.R."/>
            <person name="La Ragione R."/>
            <person name="Hildebrand F."/>
            <person name="Pallen M.J."/>
        </authorList>
    </citation>
    <scope>NUCLEOTIDE SEQUENCE</scope>
    <source>
        <strain evidence="8">B1-20833</strain>
    </source>
</reference>
<dbReference type="Proteomes" id="UP000823661">
    <property type="component" value="Unassembled WGS sequence"/>
</dbReference>
<dbReference type="Pfam" id="PF04055">
    <property type="entry name" value="Radical_SAM"/>
    <property type="match status" value="1"/>
</dbReference>
<keyword evidence="3" id="KW-0949">S-adenosyl-L-methionine</keyword>
<reference evidence="8" key="1">
    <citation type="submission" date="2020-10" db="EMBL/GenBank/DDBJ databases">
        <authorList>
            <person name="Gilroy R."/>
        </authorList>
    </citation>
    <scope>NUCLEOTIDE SEQUENCE</scope>
    <source>
        <strain evidence="8">B1-20833</strain>
    </source>
</reference>
<sequence>MTMLHFDDIVFGPIHSRRLGSSLGINLLPHDGKLCNFDCIYCECGWNRDGRVQNPVLPAAEDVMTALEARLSQCRDSGTHIDSITFSGNGEPTLNPDFPRIIDCVIELRDKFYPEAKVSVLSNATMLGREEVLEALKKTDNPILKIDAPTDAGVALVNRPCGGYSLADVVGNLRKFKGDFILQTMFLASPEYDSSDRECIDGWMDIVRDLSPREVMVYTLDRETPMKGLRKFTADRMTELVKPLVDEGFCVQVRG</sequence>
<keyword evidence="6" id="KW-0411">Iron-sulfur</keyword>
<protein>
    <submittedName>
        <fullName evidence="8">Radical SAM protein</fullName>
    </submittedName>
</protein>
<comment type="caution">
    <text evidence="8">The sequence shown here is derived from an EMBL/GenBank/DDBJ whole genome shotgun (WGS) entry which is preliminary data.</text>
</comment>
<keyword evidence="2" id="KW-0004">4Fe-4S</keyword>
<comment type="cofactor">
    <cofactor evidence="1">
        <name>[4Fe-4S] cluster</name>
        <dbReference type="ChEBI" id="CHEBI:49883"/>
    </cofactor>
</comment>
<feature type="domain" description="Radical SAM core" evidence="7">
    <location>
        <begin position="34"/>
        <end position="177"/>
    </location>
</feature>
<dbReference type="PANTHER" id="PTHR43787:SF11">
    <property type="entry name" value="UPF0026 PROTEIN SLR1464"/>
    <property type="match status" value="1"/>
</dbReference>
<evidence type="ECO:0000256" key="6">
    <source>
        <dbReference type="ARBA" id="ARBA00023014"/>
    </source>
</evidence>
<keyword evidence="5" id="KW-0408">Iron</keyword>